<reference evidence="2" key="1">
    <citation type="journal article" date="2020" name="Fungal Divers.">
        <title>Resolving the Mortierellaceae phylogeny through synthesis of multi-gene phylogenetics and phylogenomics.</title>
        <authorList>
            <person name="Vandepol N."/>
            <person name="Liber J."/>
            <person name="Desiro A."/>
            <person name="Na H."/>
            <person name="Kennedy M."/>
            <person name="Barry K."/>
            <person name="Grigoriev I.V."/>
            <person name="Miller A.N."/>
            <person name="O'Donnell K."/>
            <person name="Stajich J.E."/>
            <person name="Bonito G."/>
        </authorList>
    </citation>
    <scope>NUCLEOTIDE SEQUENCE</scope>
    <source>
        <strain evidence="2">NVP60</strain>
    </source>
</reference>
<dbReference type="EMBL" id="JAAAIN010004454">
    <property type="protein sequence ID" value="KAG0280986.1"/>
    <property type="molecule type" value="Genomic_DNA"/>
</dbReference>
<evidence type="ECO:0000313" key="3">
    <source>
        <dbReference type="Proteomes" id="UP000823405"/>
    </source>
</evidence>
<organism evidence="2 3">
    <name type="scientific">Linnemannia gamsii</name>
    <dbReference type="NCBI Taxonomy" id="64522"/>
    <lineage>
        <taxon>Eukaryota</taxon>
        <taxon>Fungi</taxon>
        <taxon>Fungi incertae sedis</taxon>
        <taxon>Mucoromycota</taxon>
        <taxon>Mortierellomycotina</taxon>
        <taxon>Mortierellomycetes</taxon>
        <taxon>Mortierellales</taxon>
        <taxon>Mortierellaceae</taxon>
        <taxon>Linnemannia</taxon>
    </lineage>
</organism>
<comment type="caution">
    <text evidence="2">The sequence shown here is derived from an EMBL/GenBank/DDBJ whole genome shotgun (WGS) entry which is preliminary data.</text>
</comment>
<feature type="region of interest" description="Disordered" evidence="1">
    <location>
        <begin position="1"/>
        <end position="24"/>
    </location>
</feature>
<evidence type="ECO:0000313" key="2">
    <source>
        <dbReference type="EMBL" id="KAG0280986.1"/>
    </source>
</evidence>
<gene>
    <name evidence="2" type="ORF">BGZ97_009331</name>
</gene>
<proteinExistence type="predicted"/>
<accession>A0A9P6UE19</accession>
<name>A0A9P6UE19_9FUNG</name>
<feature type="compositionally biased region" description="Polar residues" evidence="1">
    <location>
        <begin position="1"/>
        <end position="19"/>
    </location>
</feature>
<dbReference type="Proteomes" id="UP000823405">
    <property type="component" value="Unassembled WGS sequence"/>
</dbReference>
<dbReference type="OrthoDB" id="2402312at2759"/>
<protein>
    <submittedName>
        <fullName evidence="2">Uncharacterized protein</fullName>
    </submittedName>
</protein>
<keyword evidence="3" id="KW-1185">Reference proteome</keyword>
<evidence type="ECO:0000256" key="1">
    <source>
        <dbReference type="SAM" id="MobiDB-lite"/>
    </source>
</evidence>
<dbReference type="AlphaFoldDB" id="A0A9P6UE19"/>
<sequence>MSTKFQSINCSTAQENGSPQGRAFKHGDMAITSTVYRDTSAFLEAYKDIPAVDRCFNELTRERRDCAEYYNIDWELKADDDQTIQGLEMYAFSSFLEARNRFKPEYPVISEQCRVLSASSKSKVSLHIVIQ</sequence>